<dbReference type="RefSeq" id="WP_324775554.1">
    <property type="nucleotide sequence ID" value="NZ_BAAATS010000051.1"/>
</dbReference>
<dbReference type="Pfam" id="PF00656">
    <property type="entry name" value="Peptidase_C14"/>
    <property type="match status" value="1"/>
</dbReference>
<comment type="caution">
    <text evidence="3">The sequence shown here is derived from an EMBL/GenBank/DDBJ whole genome shotgun (WGS) entry which is preliminary data.</text>
</comment>
<evidence type="ECO:0000313" key="4">
    <source>
        <dbReference type="Proteomes" id="UP001352223"/>
    </source>
</evidence>
<accession>A0ABU6CNS6</accession>
<evidence type="ECO:0000259" key="2">
    <source>
        <dbReference type="Pfam" id="PF00656"/>
    </source>
</evidence>
<dbReference type="Proteomes" id="UP001352223">
    <property type="component" value="Unassembled WGS sequence"/>
</dbReference>
<dbReference type="InterPro" id="IPR011600">
    <property type="entry name" value="Pept_C14_caspase"/>
</dbReference>
<reference evidence="3 4" key="1">
    <citation type="submission" date="2022-10" db="EMBL/GenBank/DDBJ databases">
        <authorList>
            <person name="Xie J."/>
            <person name="Shen N."/>
        </authorList>
    </citation>
    <scope>NUCLEOTIDE SEQUENCE [LARGE SCALE GENOMIC DNA]</scope>
    <source>
        <strain evidence="3 4">DSM 41681</strain>
    </source>
</reference>
<evidence type="ECO:0000313" key="3">
    <source>
        <dbReference type="EMBL" id="MEB3966353.1"/>
    </source>
</evidence>
<dbReference type="InterPro" id="IPR029030">
    <property type="entry name" value="Caspase-like_dom_sf"/>
</dbReference>
<feature type="domain" description="Peptidase C14 caspase" evidence="2">
    <location>
        <begin position="214"/>
        <end position="399"/>
    </location>
</feature>
<dbReference type="EMBL" id="JAOZYB010000357">
    <property type="protein sequence ID" value="MEB3966353.1"/>
    <property type="molecule type" value="Genomic_DNA"/>
</dbReference>
<keyword evidence="4" id="KW-1185">Reference proteome</keyword>
<name>A0ABU6CNS6_9ACTN</name>
<evidence type="ECO:0000256" key="1">
    <source>
        <dbReference type="SAM" id="MobiDB-lite"/>
    </source>
</evidence>
<gene>
    <name evidence="3" type="ORF">OKJ48_39925</name>
</gene>
<sequence>MDPSTGDVVGMLKARRQGGGGLGVLLAALRGFGPEYQRMITEHDRWHGTRPLQVTTTTWTREQQLMVPAANSRFHSDGWTPQDRRTALHLLAELPHPENSATVAELVLKAMDGQPALPGPTGNTPALLTWRDGHGLLGESTVPRPAALHLRYLWLVAQHLRACSGAEALLDWIDQRAQSLDDLGLLRRLQGRTVRPRAAHPAEAPAPQPCWTSGAAVLIGVSSYTHLPDVPSIRNNLDDLAALLTAPEFGIPEDRVKVIADPANDMEIHDVIEDLVEQVDPSHGAFLLYYAGHGRSHPENGRLLLSLTGSRQHRAHSYWAFDKIRDHISECGLPIRLVLLDSCYSGSALDTLSGLTDSSIAIRGTYVMTSSGPTEPSAVTAGRNTAFTAGLLTVLRDGVATAGPVLDAETVYEAIRTYCANRNLPHPDRQIRYDGDRIPLMPNRAHHPQESR</sequence>
<proteinExistence type="predicted"/>
<dbReference type="NCBIfam" id="NF047832">
    <property type="entry name" value="caspase_w_EACC1"/>
    <property type="match status" value="1"/>
</dbReference>
<feature type="region of interest" description="Disordered" evidence="1">
    <location>
        <begin position="430"/>
        <end position="452"/>
    </location>
</feature>
<dbReference type="SUPFAM" id="SSF52129">
    <property type="entry name" value="Caspase-like"/>
    <property type="match status" value="1"/>
</dbReference>
<protein>
    <submittedName>
        <fullName evidence="3">Caspase family protein</fullName>
    </submittedName>
</protein>
<organism evidence="3 4">
    <name type="scientific">Streptomyces kunmingensis</name>
    <dbReference type="NCBI Taxonomy" id="68225"/>
    <lineage>
        <taxon>Bacteria</taxon>
        <taxon>Bacillati</taxon>
        <taxon>Actinomycetota</taxon>
        <taxon>Actinomycetes</taxon>
        <taxon>Kitasatosporales</taxon>
        <taxon>Streptomycetaceae</taxon>
        <taxon>Streptomyces</taxon>
    </lineage>
</organism>
<dbReference type="Gene3D" id="3.40.50.1460">
    <property type="match status" value="1"/>
</dbReference>